<reference evidence="1 2" key="1">
    <citation type="submission" date="2020-08" db="EMBL/GenBank/DDBJ databases">
        <title>Sequencing the genomes of 1000 actinobacteria strains.</title>
        <authorList>
            <person name="Klenk H.-P."/>
        </authorList>
    </citation>
    <scope>NUCLEOTIDE SEQUENCE [LARGE SCALE GENOMIC DNA]</scope>
    <source>
        <strain evidence="1 2">DSM 44593</strain>
    </source>
</reference>
<dbReference type="Proteomes" id="UP000578077">
    <property type="component" value="Unassembled WGS sequence"/>
</dbReference>
<name>A0A841EB93_9ACTN</name>
<evidence type="ECO:0008006" key="3">
    <source>
        <dbReference type="Google" id="ProtNLM"/>
    </source>
</evidence>
<proteinExistence type="predicted"/>
<comment type="caution">
    <text evidence="1">The sequence shown here is derived from an EMBL/GenBank/DDBJ whole genome shotgun (WGS) entry which is preliminary data.</text>
</comment>
<dbReference type="InterPro" id="IPR025447">
    <property type="entry name" value="DUF4192"/>
</dbReference>
<gene>
    <name evidence="1" type="ORF">HNR25_004043</name>
</gene>
<evidence type="ECO:0000313" key="2">
    <source>
        <dbReference type="Proteomes" id="UP000578077"/>
    </source>
</evidence>
<evidence type="ECO:0000313" key="1">
    <source>
        <dbReference type="EMBL" id="MBB6000292.1"/>
    </source>
</evidence>
<dbReference type="EMBL" id="JACHLY010000001">
    <property type="protein sequence ID" value="MBB6000292.1"/>
    <property type="molecule type" value="Genomic_DNA"/>
</dbReference>
<sequence length="352" mass="37894">MEQNEESHRVPDRITLGGPADIVAAVPYILGYHPSDSLVVLGLRDDPPRLNTAFCRESAPADTDADHTAAAESIAETLRGDECAAALVVGYGPESDVAPQVRAVRGAADREGVPVREALRVADGRYWSYVCESAECCPPEGVGYDPSASTVAATAVANGLSAWPSLSSLRDHLAPVGGTRRARMRAATRTAEERGADLLGDRPPRGRDAYGPRFRAEGVRAVREAVAAVNRDAPPQDPGRLAWLGVVLGCIRVRDEAWTLIGRESAEAHQRLWREVLRHVEPAYRPAPGSLLAVSAWARQDAALADAALERVYEVDPDYSMAVLVHRALRAGVPWQGYPPESLQAVWPLESP</sequence>
<organism evidence="1 2">
    <name type="scientific">Streptomonospora salina</name>
    <dbReference type="NCBI Taxonomy" id="104205"/>
    <lineage>
        <taxon>Bacteria</taxon>
        <taxon>Bacillati</taxon>
        <taxon>Actinomycetota</taxon>
        <taxon>Actinomycetes</taxon>
        <taxon>Streptosporangiales</taxon>
        <taxon>Nocardiopsidaceae</taxon>
        <taxon>Streptomonospora</taxon>
    </lineage>
</organism>
<dbReference type="RefSeq" id="WP_184637629.1">
    <property type="nucleotide sequence ID" value="NZ_BAABKT010000029.1"/>
</dbReference>
<accession>A0A841EB93</accession>
<protein>
    <recommendedName>
        <fullName evidence="3">DUF4192 domain-containing protein</fullName>
    </recommendedName>
</protein>
<dbReference type="Pfam" id="PF13830">
    <property type="entry name" value="DUF4192"/>
    <property type="match status" value="1"/>
</dbReference>
<keyword evidence="2" id="KW-1185">Reference proteome</keyword>
<dbReference type="AlphaFoldDB" id="A0A841EB93"/>